<dbReference type="EMBL" id="MIGC01003520">
    <property type="protein sequence ID" value="PHJ19309.1"/>
    <property type="molecule type" value="Genomic_DNA"/>
</dbReference>
<dbReference type="RefSeq" id="XP_067921011.1">
    <property type="nucleotide sequence ID" value="XM_068067010.1"/>
</dbReference>
<sequence length="41" mass="4984">NRKNEEEKKKMLLKETLSFSERRTRRRDIEVEQSCLSTKEG</sequence>
<dbReference type="AlphaFoldDB" id="A0A2C6KQB3"/>
<dbReference type="GeneID" id="94430221"/>
<proteinExistence type="predicted"/>
<reference evidence="1 2" key="1">
    <citation type="journal article" date="2017" name="Int. J. Parasitol.">
        <title>The genome of the protozoan parasite Cystoisospora suis and a reverse vaccinology approach to identify vaccine candidates.</title>
        <authorList>
            <person name="Palmieri N."/>
            <person name="Shrestha A."/>
            <person name="Ruttkowski B."/>
            <person name="Beck T."/>
            <person name="Vogl C."/>
            <person name="Tomley F."/>
            <person name="Blake D.P."/>
            <person name="Joachim A."/>
        </authorList>
    </citation>
    <scope>NUCLEOTIDE SEQUENCE [LARGE SCALE GENOMIC DNA]</scope>
    <source>
        <strain evidence="1 2">Wien I</strain>
    </source>
</reference>
<accession>A0A2C6KQB3</accession>
<evidence type="ECO:0000313" key="2">
    <source>
        <dbReference type="Proteomes" id="UP000221165"/>
    </source>
</evidence>
<gene>
    <name evidence="1" type="ORF">CSUI_006859</name>
</gene>
<name>A0A2C6KQB3_9APIC</name>
<feature type="non-terminal residue" evidence="1">
    <location>
        <position position="1"/>
    </location>
</feature>
<evidence type="ECO:0000313" key="1">
    <source>
        <dbReference type="EMBL" id="PHJ19309.1"/>
    </source>
</evidence>
<organism evidence="1 2">
    <name type="scientific">Cystoisospora suis</name>
    <dbReference type="NCBI Taxonomy" id="483139"/>
    <lineage>
        <taxon>Eukaryota</taxon>
        <taxon>Sar</taxon>
        <taxon>Alveolata</taxon>
        <taxon>Apicomplexa</taxon>
        <taxon>Conoidasida</taxon>
        <taxon>Coccidia</taxon>
        <taxon>Eucoccidiorida</taxon>
        <taxon>Eimeriorina</taxon>
        <taxon>Sarcocystidae</taxon>
        <taxon>Cystoisospora</taxon>
    </lineage>
</organism>
<keyword evidence="2" id="KW-1185">Reference proteome</keyword>
<protein>
    <submittedName>
        <fullName evidence="1">Uncharacterized protein</fullName>
    </submittedName>
</protein>
<comment type="caution">
    <text evidence="1">The sequence shown here is derived from an EMBL/GenBank/DDBJ whole genome shotgun (WGS) entry which is preliminary data.</text>
</comment>
<dbReference type="Proteomes" id="UP000221165">
    <property type="component" value="Unassembled WGS sequence"/>
</dbReference>
<dbReference type="VEuPathDB" id="ToxoDB:CSUI_006859"/>